<dbReference type="OrthoDB" id="69243at2"/>
<dbReference type="PANTHER" id="PTHR35908">
    <property type="entry name" value="HYPOTHETICAL FUSION PROTEIN"/>
    <property type="match status" value="1"/>
</dbReference>
<dbReference type="InterPro" id="IPR041581">
    <property type="entry name" value="Glyoxalase_6"/>
</dbReference>
<keyword evidence="3" id="KW-1185">Reference proteome</keyword>
<dbReference type="SUPFAM" id="SSF54593">
    <property type="entry name" value="Glyoxalase/Bleomycin resistance protein/Dihydroxybiphenyl dioxygenase"/>
    <property type="match status" value="1"/>
</dbReference>
<dbReference type="Gene3D" id="3.10.180.10">
    <property type="entry name" value="2,3-Dihydroxybiphenyl 1,2-Dioxygenase, domain 1"/>
    <property type="match status" value="1"/>
</dbReference>
<evidence type="ECO:0000259" key="1">
    <source>
        <dbReference type="Pfam" id="PF18029"/>
    </source>
</evidence>
<comment type="caution">
    <text evidence="2">The sequence shown here is derived from an EMBL/GenBank/DDBJ whole genome shotgun (WGS) entry which is preliminary data.</text>
</comment>
<dbReference type="RefSeq" id="WP_035080531.1">
    <property type="nucleotide sequence ID" value="NZ_JQGC01000004.1"/>
</dbReference>
<dbReference type="STRING" id="46914.JP75_06225"/>
<dbReference type="InterPro" id="IPR029068">
    <property type="entry name" value="Glyas_Bleomycin-R_OHBP_Dase"/>
</dbReference>
<dbReference type="Proteomes" id="UP000028981">
    <property type="component" value="Unassembled WGS sequence"/>
</dbReference>
<name>A0A087M533_9HYPH</name>
<dbReference type="EMBL" id="JQGC01000004">
    <property type="protein sequence ID" value="KFL31986.1"/>
    <property type="molecule type" value="Genomic_DNA"/>
</dbReference>
<reference evidence="2 3" key="1">
    <citation type="submission" date="2014-08" db="EMBL/GenBank/DDBJ databases">
        <authorList>
            <person name="Hassan Y.I."/>
            <person name="Lepp D."/>
            <person name="Zhou T."/>
        </authorList>
    </citation>
    <scope>NUCLEOTIDE SEQUENCE [LARGE SCALE GENOMIC DNA]</scope>
    <source>
        <strain evidence="2 3">IFO13584</strain>
    </source>
</reference>
<evidence type="ECO:0000313" key="3">
    <source>
        <dbReference type="Proteomes" id="UP000028981"/>
    </source>
</evidence>
<dbReference type="AlphaFoldDB" id="A0A087M533"/>
<gene>
    <name evidence="2" type="ORF">JP75_06225</name>
</gene>
<accession>A0A087M533</accession>
<dbReference type="CDD" id="cd06587">
    <property type="entry name" value="VOC"/>
    <property type="match status" value="1"/>
</dbReference>
<feature type="domain" description="Glyoxalase-like" evidence="1">
    <location>
        <begin position="7"/>
        <end position="122"/>
    </location>
</feature>
<proteinExistence type="predicted"/>
<organism evidence="2 3">
    <name type="scientific">Devosia riboflavina</name>
    <dbReference type="NCBI Taxonomy" id="46914"/>
    <lineage>
        <taxon>Bacteria</taxon>
        <taxon>Pseudomonadati</taxon>
        <taxon>Pseudomonadota</taxon>
        <taxon>Alphaproteobacteria</taxon>
        <taxon>Hyphomicrobiales</taxon>
        <taxon>Devosiaceae</taxon>
        <taxon>Devosia</taxon>
    </lineage>
</organism>
<sequence>MGVIHEIIFDCDKPAVLARFWAELLDGYDVRPYDADEIARLAALGLTPETDTTVMVDGPGPSICFQNVDGRVYNNNRVHLDIETTNRSSDVERLKAAGATVDRVLPTYTVMRDPEGNQFCLVDPRITTMAAA</sequence>
<protein>
    <recommendedName>
        <fullName evidence="1">Glyoxalase-like domain-containing protein</fullName>
    </recommendedName>
</protein>
<dbReference type="Pfam" id="PF18029">
    <property type="entry name" value="Glyoxalase_6"/>
    <property type="match status" value="1"/>
</dbReference>
<evidence type="ECO:0000313" key="2">
    <source>
        <dbReference type="EMBL" id="KFL31986.1"/>
    </source>
</evidence>
<dbReference type="PANTHER" id="PTHR35908:SF1">
    <property type="entry name" value="CONSERVED PROTEIN"/>
    <property type="match status" value="1"/>
</dbReference>